<protein>
    <submittedName>
        <fullName evidence="9">Leucine-rich repeat receptor-like serine/threonine-protein kinase At2g14440</fullName>
    </submittedName>
</protein>
<dbReference type="eggNOG" id="KOG0619">
    <property type="taxonomic scope" value="Eukaryota"/>
</dbReference>
<dbReference type="FunFam" id="3.80.10.10:FF:000129">
    <property type="entry name" value="Leucine-rich repeat receptor-like kinase"/>
    <property type="match status" value="1"/>
</dbReference>
<dbReference type="OrthoDB" id="1394818at2759"/>
<name>A0A1U7Z3J6_NELNU</name>
<keyword evidence="6" id="KW-1133">Transmembrane helix</keyword>
<evidence type="ECO:0000256" key="1">
    <source>
        <dbReference type="ARBA" id="ARBA00004167"/>
    </source>
</evidence>
<proteinExistence type="predicted"/>
<dbReference type="STRING" id="4432.A0A1U7Z3J6"/>
<keyword evidence="7" id="KW-0472">Membrane</keyword>
<dbReference type="Gene3D" id="2.60.120.430">
    <property type="entry name" value="Galactose-binding lectin"/>
    <property type="match status" value="2"/>
</dbReference>
<dbReference type="InterPro" id="IPR001611">
    <property type="entry name" value="Leu-rich_rpt"/>
</dbReference>
<evidence type="ECO:0000256" key="6">
    <source>
        <dbReference type="ARBA" id="ARBA00022989"/>
    </source>
</evidence>
<evidence type="ECO:0000256" key="2">
    <source>
        <dbReference type="ARBA" id="ARBA00022614"/>
    </source>
</evidence>
<dbReference type="SUPFAM" id="SSF52058">
    <property type="entry name" value="L domain-like"/>
    <property type="match status" value="1"/>
</dbReference>
<gene>
    <name evidence="9" type="primary">LOC104585936</name>
</gene>
<dbReference type="RefSeq" id="XP_010241285.1">
    <property type="nucleotide sequence ID" value="XM_010242983.2"/>
</dbReference>
<dbReference type="FunCoup" id="A0A1U7Z3J6">
    <property type="interactions" value="25"/>
</dbReference>
<dbReference type="Pfam" id="PF12819">
    <property type="entry name" value="Malectin_like"/>
    <property type="match status" value="1"/>
</dbReference>
<reference evidence="9" key="1">
    <citation type="submission" date="2025-08" db="UniProtKB">
        <authorList>
            <consortium name="RefSeq"/>
        </authorList>
    </citation>
    <scope>IDENTIFICATION</scope>
</reference>
<dbReference type="GeneID" id="104585936"/>
<keyword evidence="5" id="KW-0677">Repeat</keyword>
<dbReference type="GO" id="GO:0016020">
    <property type="term" value="C:membrane"/>
    <property type="evidence" value="ECO:0007669"/>
    <property type="project" value="UniProtKB-SubCell"/>
</dbReference>
<keyword evidence="3" id="KW-0812">Transmembrane</keyword>
<evidence type="ECO:0000313" key="9">
    <source>
        <dbReference type="RefSeq" id="XP_010241285.1"/>
    </source>
</evidence>
<dbReference type="OMA" id="QWPPVEL"/>
<dbReference type="KEGG" id="nnu:104585936"/>
<dbReference type="Gene3D" id="3.80.10.10">
    <property type="entry name" value="Ribonuclease Inhibitor"/>
    <property type="match status" value="1"/>
</dbReference>
<dbReference type="InterPro" id="IPR024788">
    <property type="entry name" value="Malectin-like_Carb-bd_dom"/>
</dbReference>
<dbReference type="PANTHER" id="PTHR45631:SF45">
    <property type="entry name" value="LEUCINE-RICH REPEAT (LRR) FAMILY PROTEIN"/>
    <property type="match status" value="1"/>
</dbReference>
<dbReference type="AlphaFoldDB" id="A0A1U7Z3J6"/>
<evidence type="ECO:0000256" key="3">
    <source>
        <dbReference type="ARBA" id="ARBA00022692"/>
    </source>
</evidence>
<dbReference type="Pfam" id="PF00560">
    <property type="entry name" value="LRR_1"/>
    <property type="match status" value="2"/>
</dbReference>
<accession>A0A1U7Z3J6</accession>
<evidence type="ECO:0000256" key="4">
    <source>
        <dbReference type="ARBA" id="ARBA00022729"/>
    </source>
</evidence>
<sequence>MSLSIFLLWLVSIPLAVDAVRSPPRGFRINSGGSKEIVVGSLDWIADDGFITVGNKTTLDDPNLMPLLSTLRFFPDKSARKYCYEIPVSKGGKYMIRTIYYYGGFDGGKVPPVFDQIIEGTKWSVVNTTDDFANGLSSYYEIIVVTRVKMMSVCLARNEHTVSSPFINALELDILESSMYNSTNFSKHALITVARNSFGYDGDMISFPDDAFNRYWQPFKDSNPIVASQSNVSSEDFWNFPPSKVFLSAITTSPGKALHIQWPTVPLPRSNYYIALYFQDNRSPSPYSWRVFNVTVDGMNFYNDLNATDKGVSVYATSWPLSGTIEIILTPGEEVPVGPIINAGEILQIFPLGGRTLTRDVMAMEDIAEKLNNPPPDWHGDPCLPHENSWTGVSCSQGHLARVTTLNLTNLGLSGTLSPSVANLTALAHLWAGGNKLTGTIPNLLQLNELVTLHLENNQFEGPFPQSLGKLAKLREIFLQNNNLQGTVPDILKKKPGLNIQVSPGNHLTESV</sequence>
<comment type="subcellular location">
    <subcellularLocation>
        <location evidence="1">Membrane</location>
        <topology evidence="1">Single-pass membrane protein</topology>
    </subcellularLocation>
</comment>
<evidence type="ECO:0000256" key="7">
    <source>
        <dbReference type="ARBA" id="ARBA00023136"/>
    </source>
</evidence>
<dbReference type="InterPro" id="IPR032675">
    <property type="entry name" value="LRR_dom_sf"/>
</dbReference>
<dbReference type="Proteomes" id="UP000189703">
    <property type="component" value="Unplaced"/>
</dbReference>
<keyword evidence="2" id="KW-0433">Leucine-rich repeat</keyword>
<evidence type="ECO:0000313" key="8">
    <source>
        <dbReference type="Proteomes" id="UP000189703"/>
    </source>
</evidence>
<keyword evidence="8" id="KW-1185">Reference proteome</keyword>
<evidence type="ECO:0000256" key="5">
    <source>
        <dbReference type="ARBA" id="ARBA00022737"/>
    </source>
</evidence>
<organism evidence="8 9">
    <name type="scientific">Nelumbo nucifera</name>
    <name type="common">Sacred lotus</name>
    <dbReference type="NCBI Taxonomy" id="4432"/>
    <lineage>
        <taxon>Eukaryota</taxon>
        <taxon>Viridiplantae</taxon>
        <taxon>Streptophyta</taxon>
        <taxon>Embryophyta</taxon>
        <taxon>Tracheophyta</taxon>
        <taxon>Spermatophyta</taxon>
        <taxon>Magnoliopsida</taxon>
        <taxon>Proteales</taxon>
        <taxon>Nelumbonaceae</taxon>
        <taxon>Nelumbo</taxon>
    </lineage>
</organism>
<dbReference type="PANTHER" id="PTHR45631">
    <property type="entry name" value="OS07G0107800 PROTEIN-RELATED"/>
    <property type="match status" value="1"/>
</dbReference>
<keyword evidence="4" id="KW-0732">Signal</keyword>